<dbReference type="InterPro" id="IPR013785">
    <property type="entry name" value="Aldolase_TIM"/>
</dbReference>
<dbReference type="GO" id="GO:0030214">
    <property type="term" value="P:hyaluronan catabolic process"/>
    <property type="evidence" value="ECO:0007669"/>
    <property type="project" value="TreeGrafter"/>
</dbReference>
<evidence type="ECO:0000313" key="13">
    <source>
        <dbReference type="Ensembl" id="ENSCCEP00000027838.1"/>
    </source>
</evidence>
<dbReference type="InterPro" id="IPR000742">
    <property type="entry name" value="EGF"/>
</dbReference>
<evidence type="ECO:0000313" key="14">
    <source>
        <dbReference type="Proteomes" id="UP000694410"/>
    </source>
</evidence>
<feature type="glycosylation site" description="N-linked (GlcNAc...) asparagine" evidence="7">
    <location>
        <position position="317"/>
    </location>
</feature>
<dbReference type="PANTHER" id="PTHR11769:SF19">
    <property type="entry name" value="HYALURONIDASE-3"/>
    <property type="match status" value="1"/>
</dbReference>
<name>A0A8C0VWP3_CYACU</name>
<keyword evidence="14" id="KW-1185">Reference proteome</keyword>
<organism evidence="13 14">
    <name type="scientific">Cyanistes caeruleus</name>
    <name type="common">Eurasian blue tit</name>
    <name type="synonym">Parus caeruleus</name>
    <dbReference type="NCBI Taxonomy" id="156563"/>
    <lineage>
        <taxon>Eukaryota</taxon>
        <taxon>Metazoa</taxon>
        <taxon>Chordata</taxon>
        <taxon>Craniata</taxon>
        <taxon>Vertebrata</taxon>
        <taxon>Euteleostomi</taxon>
        <taxon>Archelosauria</taxon>
        <taxon>Archosauria</taxon>
        <taxon>Dinosauria</taxon>
        <taxon>Saurischia</taxon>
        <taxon>Theropoda</taxon>
        <taxon>Coelurosauria</taxon>
        <taxon>Aves</taxon>
        <taxon>Neognathae</taxon>
        <taxon>Neoaves</taxon>
        <taxon>Telluraves</taxon>
        <taxon>Australaves</taxon>
        <taxon>Passeriformes</taxon>
        <taxon>Paridae</taxon>
        <taxon>Cyanistes</taxon>
    </lineage>
</organism>
<dbReference type="Pfam" id="PF01630">
    <property type="entry name" value="Glyco_hydro_56"/>
    <property type="match status" value="2"/>
</dbReference>
<evidence type="ECO:0000259" key="12">
    <source>
        <dbReference type="PROSITE" id="PS01186"/>
    </source>
</evidence>
<dbReference type="GO" id="GO:0005975">
    <property type="term" value="P:carbohydrate metabolic process"/>
    <property type="evidence" value="ECO:0007669"/>
    <property type="project" value="UniProtKB-UniRule"/>
</dbReference>
<reference evidence="13" key="1">
    <citation type="submission" date="2025-08" db="UniProtKB">
        <authorList>
            <consortium name="Ensembl"/>
        </authorList>
    </citation>
    <scope>IDENTIFICATION</scope>
</reference>
<dbReference type="PANTHER" id="PTHR11769">
    <property type="entry name" value="HYALURONIDASE"/>
    <property type="match status" value="1"/>
</dbReference>
<feature type="region of interest" description="Disordered" evidence="10">
    <location>
        <begin position="375"/>
        <end position="396"/>
    </location>
</feature>
<keyword evidence="3 8" id="KW-1015">Disulfide bond</keyword>
<dbReference type="AlphaFoldDB" id="A0A8C0VWP3"/>
<dbReference type="Gene3D" id="3.20.20.70">
    <property type="entry name" value="Aldolase class I"/>
    <property type="match status" value="2"/>
</dbReference>
<comment type="similarity">
    <text evidence="2 5 9">Belongs to the glycosyl hydrolase 56 family.</text>
</comment>
<keyword evidence="4 9" id="KW-0326">Glycosidase</keyword>
<dbReference type="PROSITE" id="PS00022">
    <property type="entry name" value="EGF_1"/>
    <property type="match status" value="1"/>
</dbReference>
<evidence type="ECO:0000256" key="3">
    <source>
        <dbReference type="ARBA" id="ARBA00023157"/>
    </source>
</evidence>
<evidence type="ECO:0000256" key="10">
    <source>
        <dbReference type="SAM" id="MobiDB-lite"/>
    </source>
</evidence>
<feature type="domain" description="EGF-like" evidence="11 12">
    <location>
        <begin position="362"/>
        <end position="373"/>
    </location>
</feature>
<comment type="catalytic activity">
    <reaction evidence="1 9">
        <text>Random hydrolysis of (1-&gt;4)-linkages between N-acetyl-beta-D-glucosamine and D-glucuronate residues in hyaluronate.</text>
        <dbReference type="EC" id="3.2.1.35"/>
    </reaction>
</comment>
<dbReference type="Ensembl" id="ENSCCET00000041183.1">
    <property type="protein sequence ID" value="ENSCCEP00000027838.1"/>
    <property type="gene ID" value="ENSCCEG00000024210.1"/>
</dbReference>
<proteinExistence type="inferred from homology"/>
<keyword evidence="9" id="KW-0378">Hydrolase</keyword>
<evidence type="ECO:0000256" key="8">
    <source>
        <dbReference type="PIRSR" id="PIRSR038193-3"/>
    </source>
</evidence>
<evidence type="ECO:0000256" key="4">
    <source>
        <dbReference type="ARBA" id="ARBA00023295"/>
    </source>
</evidence>
<dbReference type="GO" id="GO:0001669">
    <property type="term" value="C:acrosomal vesicle"/>
    <property type="evidence" value="ECO:0007669"/>
    <property type="project" value="TreeGrafter"/>
</dbReference>
<sequence length="396" mass="43373">GTTSMVGIARSTPGGQPFAVVWNVPTSRCQHRFGVGLPLSDYGIVENRGGHFAGQNITIFYKNKFGLYPYLSQQGVPHNGGIPQRVSLEAHLNRVAEDIRLLLRPAFHGLAVVDWEEWRPLWAQNWGAKKMYRTASEQWVRSQHGILPARRQLRLAQLEFEQAAQALMEETLLVGRALRPRGLWGFYRFPDCLNTNWAKEANYTGQCQPAEVQRNNHLGWLWAASSALYPSIYLPLHRGTGAGRGGDAVGTGTEVVPPDRSCLCSRQADLVHTIGESAALGASGLVLWGDMSYSRSVESCASLRHYLVSTLGPYVANVTAAARECSYGQCHGHGRCVRRQPHDLGSLLHLGPGASPWAAFRCHCYRGWAGEGCAQPPGPDSSPTNKALGSWPPGTR</sequence>
<evidence type="ECO:0000256" key="1">
    <source>
        <dbReference type="ARBA" id="ARBA00000251"/>
    </source>
</evidence>
<accession>A0A8C0VWP3</accession>
<feature type="disulfide bond" evidence="8">
    <location>
        <begin position="325"/>
        <end position="336"/>
    </location>
</feature>
<reference evidence="13" key="2">
    <citation type="submission" date="2025-09" db="UniProtKB">
        <authorList>
            <consortium name="Ensembl"/>
        </authorList>
    </citation>
    <scope>IDENTIFICATION</scope>
</reference>
<dbReference type="InterPro" id="IPR017853">
    <property type="entry name" value="GH"/>
</dbReference>
<evidence type="ECO:0000256" key="2">
    <source>
        <dbReference type="ARBA" id="ARBA00008871"/>
    </source>
</evidence>
<dbReference type="Proteomes" id="UP000694410">
    <property type="component" value="Unplaced"/>
</dbReference>
<dbReference type="InterPro" id="IPR018155">
    <property type="entry name" value="Hyaluronidase"/>
</dbReference>
<dbReference type="PROSITE" id="PS01186">
    <property type="entry name" value="EGF_2"/>
    <property type="match status" value="1"/>
</dbReference>
<feature type="active site" description="Proton donor" evidence="6">
    <location>
        <position position="116"/>
    </location>
</feature>
<evidence type="ECO:0000256" key="6">
    <source>
        <dbReference type="PIRSR" id="PIRSR038193-1"/>
    </source>
</evidence>
<evidence type="ECO:0000256" key="5">
    <source>
        <dbReference type="PIRNR" id="PIRNR038193"/>
    </source>
</evidence>
<dbReference type="PIRSF" id="PIRSF038193">
    <property type="entry name" value="Hyaluronidase"/>
    <property type="match status" value="1"/>
</dbReference>
<evidence type="ECO:0000256" key="7">
    <source>
        <dbReference type="PIRSR" id="PIRSR038193-2"/>
    </source>
</evidence>
<dbReference type="EC" id="3.2.1.35" evidence="9"/>
<evidence type="ECO:0000256" key="9">
    <source>
        <dbReference type="RuleBase" id="RU610713"/>
    </source>
</evidence>
<dbReference type="PRINTS" id="PR00846">
    <property type="entry name" value="GLHYDRLASE56"/>
</dbReference>
<dbReference type="GO" id="GO:0004415">
    <property type="term" value="F:hyalurononglucosaminidase activity"/>
    <property type="evidence" value="ECO:0007669"/>
    <property type="project" value="UniProtKB-UniRule"/>
</dbReference>
<feature type="disulfide bond" evidence="8">
    <location>
        <begin position="29"/>
        <end position="300"/>
    </location>
</feature>
<feature type="disulfide bond" evidence="8">
    <location>
        <begin position="192"/>
        <end position="207"/>
    </location>
</feature>
<dbReference type="SUPFAM" id="SSF51445">
    <property type="entry name" value="(Trans)glycosidases"/>
    <property type="match status" value="1"/>
</dbReference>
<protein>
    <recommendedName>
        <fullName evidence="9">Hyaluronidase</fullName>
        <ecNumber evidence="9">3.2.1.35</ecNumber>
    </recommendedName>
</protein>
<evidence type="ECO:0000259" key="11">
    <source>
        <dbReference type="PROSITE" id="PS00022"/>
    </source>
</evidence>